<feature type="region of interest" description="Disordered" evidence="1">
    <location>
        <begin position="41"/>
        <end position="66"/>
    </location>
</feature>
<sequence length="66" mass="7395">MKLRMVAARTVRMMRWMATASDHYVLCEDFPVRSIIQCGSTPSGPDHAPLPQCREFRPSSTASSPQ</sequence>
<keyword evidence="3" id="KW-1185">Reference proteome</keyword>
<accession>A0A5B7EYX4</accession>
<dbReference type="Proteomes" id="UP000324222">
    <property type="component" value="Unassembled WGS sequence"/>
</dbReference>
<comment type="caution">
    <text evidence="2">The sequence shown here is derived from an EMBL/GenBank/DDBJ whole genome shotgun (WGS) entry which is preliminary data.</text>
</comment>
<organism evidence="2 3">
    <name type="scientific">Portunus trituberculatus</name>
    <name type="common">Swimming crab</name>
    <name type="synonym">Neptunus trituberculatus</name>
    <dbReference type="NCBI Taxonomy" id="210409"/>
    <lineage>
        <taxon>Eukaryota</taxon>
        <taxon>Metazoa</taxon>
        <taxon>Ecdysozoa</taxon>
        <taxon>Arthropoda</taxon>
        <taxon>Crustacea</taxon>
        <taxon>Multicrustacea</taxon>
        <taxon>Malacostraca</taxon>
        <taxon>Eumalacostraca</taxon>
        <taxon>Eucarida</taxon>
        <taxon>Decapoda</taxon>
        <taxon>Pleocyemata</taxon>
        <taxon>Brachyura</taxon>
        <taxon>Eubrachyura</taxon>
        <taxon>Portunoidea</taxon>
        <taxon>Portunidae</taxon>
        <taxon>Portuninae</taxon>
        <taxon>Portunus</taxon>
    </lineage>
</organism>
<evidence type="ECO:0000313" key="2">
    <source>
        <dbReference type="EMBL" id="MPC38218.1"/>
    </source>
</evidence>
<gene>
    <name evidence="2" type="ORF">E2C01_031723</name>
</gene>
<dbReference type="EMBL" id="VSRR010004014">
    <property type="protein sequence ID" value="MPC38218.1"/>
    <property type="molecule type" value="Genomic_DNA"/>
</dbReference>
<dbReference type="AlphaFoldDB" id="A0A5B7EYX4"/>
<evidence type="ECO:0000256" key="1">
    <source>
        <dbReference type="SAM" id="MobiDB-lite"/>
    </source>
</evidence>
<protein>
    <submittedName>
        <fullName evidence="2">Uncharacterized protein</fullName>
    </submittedName>
</protein>
<reference evidence="2 3" key="1">
    <citation type="submission" date="2019-05" db="EMBL/GenBank/DDBJ databases">
        <title>Another draft genome of Portunus trituberculatus and its Hox gene families provides insights of decapod evolution.</title>
        <authorList>
            <person name="Jeong J.-H."/>
            <person name="Song I."/>
            <person name="Kim S."/>
            <person name="Choi T."/>
            <person name="Kim D."/>
            <person name="Ryu S."/>
            <person name="Kim W."/>
        </authorList>
    </citation>
    <scope>NUCLEOTIDE SEQUENCE [LARGE SCALE GENOMIC DNA]</scope>
    <source>
        <tissue evidence="2">Muscle</tissue>
    </source>
</reference>
<evidence type="ECO:0000313" key="3">
    <source>
        <dbReference type="Proteomes" id="UP000324222"/>
    </source>
</evidence>
<proteinExistence type="predicted"/>
<name>A0A5B7EYX4_PORTR</name>